<name>A0A7R8ZFY8_9CRUS</name>
<dbReference type="PANTHER" id="PTHR43267">
    <property type="entry name" value="TRNA THREONYLCARBAMOYLADENOSINE DEHYDRATASE"/>
    <property type="match status" value="1"/>
</dbReference>
<dbReference type="InterPro" id="IPR045886">
    <property type="entry name" value="ThiF/MoeB/HesA"/>
</dbReference>
<reference evidence="2" key="1">
    <citation type="submission" date="2020-11" db="EMBL/GenBank/DDBJ databases">
        <authorList>
            <person name="Tran Van P."/>
        </authorList>
    </citation>
    <scope>NUCLEOTIDE SEQUENCE</scope>
</reference>
<organism evidence="2">
    <name type="scientific">Cyprideis torosa</name>
    <dbReference type="NCBI Taxonomy" id="163714"/>
    <lineage>
        <taxon>Eukaryota</taxon>
        <taxon>Metazoa</taxon>
        <taxon>Ecdysozoa</taxon>
        <taxon>Arthropoda</taxon>
        <taxon>Crustacea</taxon>
        <taxon>Oligostraca</taxon>
        <taxon>Ostracoda</taxon>
        <taxon>Podocopa</taxon>
        <taxon>Podocopida</taxon>
        <taxon>Cytherocopina</taxon>
        <taxon>Cytheroidea</taxon>
        <taxon>Cytherideidae</taxon>
        <taxon>Cyprideis</taxon>
    </lineage>
</organism>
<dbReference type="GO" id="GO:0061503">
    <property type="term" value="F:tRNA threonylcarbamoyladenosine dehydratase"/>
    <property type="evidence" value="ECO:0007669"/>
    <property type="project" value="TreeGrafter"/>
</dbReference>
<evidence type="ECO:0000313" key="2">
    <source>
        <dbReference type="EMBL" id="CAD7222041.1"/>
    </source>
</evidence>
<dbReference type="GO" id="GO:0061504">
    <property type="term" value="P:cyclic threonylcarbamoyladenosine biosynthetic process"/>
    <property type="evidence" value="ECO:0007669"/>
    <property type="project" value="TreeGrafter"/>
</dbReference>
<dbReference type="AlphaFoldDB" id="A0A7R8ZFY8"/>
<dbReference type="Gene3D" id="3.40.50.720">
    <property type="entry name" value="NAD(P)-binding Rossmann-like Domain"/>
    <property type="match status" value="1"/>
</dbReference>
<dbReference type="GO" id="GO:0008641">
    <property type="term" value="F:ubiquitin-like modifier activating enzyme activity"/>
    <property type="evidence" value="ECO:0007669"/>
    <property type="project" value="InterPro"/>
</dbReference>
<dbReference type="InterPro" id="IPR000594">
    <property type="entry name" value="ThiF_NAD_FAD-bd"/>
</dbReference>
<gene>
    <name evidence="2" type="ORF">CTOB1V02_LOCUS60</name>
</gene>
<dbReference type="InterPro" id="IPR035985">
    <property type="entry name" value="Ubiquitin-activating_enz"/>
</dbReference>
<dbReference type="OrthoDB" id="567827at2759"/>
<protein>
    <recommendedName>
        <fullName evidence="1">THIF-type NAD/FAD binding fold domain-containing protein</fullName>
    </recommendedName>
</protein>
<sequence>MAVCVVGIGGVGSWVAEALARSGIGKLVLIDNDDISLSNTNRQIHALNNTIGRSKVAVMAERIATINPNCDCLAIDDLLVTNNCAKYLLTEYDFVVDAIDNVRFKADLIYYCKRNKIPVITTGGAGGAIDPTAIKVADLSKTWNDPLAAKVRARLRSQYAWTSNPKRRFGVECVFSVEQPWYPQLDGSIGHQKVGVKGVRLDCDMGYGSVSTVTASFGMFVASRVINRSLRRWALSTAN</sequence>
<dbReference type="Pfam" id="PF00899">
    <property type="entry name" value="ThiF"/>
    <property type="match status" value="1"/>
</dbReference>
<dbReference type="EMBL" id="OB660025">
    <property type="protein sequence ID" value="CAD7222041.1"/>
    <property type="molecule type" value="Genomic_DNA"/>
</dbReference>
<dbReference type="SUPFAM" id="SSF69572">
    <property type="entry name" value="Activating enzymes of the ubiquitin-like proteins"/>
    <property type="match status" value="1"/>
</dbReference>
<feature type="domain" description="THIF-type NAD/FAD binding fold" evidence="1">
    <location>
        <begin position="3"/>
        <end position="226"/>
    </location>
</feature>
<proteinExistence type="predicted"/>
<evidence type="ECO:0000259" key="1">
    <source>
        <dbReference type="Pfam" id="PF00899"/>
    </source>
</evidence>
<dbReference type="CDD" id="cd00755">
    <property type="entry name" value="YgdL_like"/>
    <property type="match status" value="1"/>
</dbReference>
<dbReference type="NCBIfam" id="NF011696">
    <property type="entry name" value="PRK15116.1"/>
    <property type="match status" value="1"/>
</dbReference>
<dbReference type="PANTHER" id="PTHR43267:SF1">
    <property type="entry name" value="TRNA THREONYLCARBAMOYLADENOSINE DEHYDRATASE"/>
    <property type="match status" value="1"/>
</dbReference>
<accession>A0A7R8ZFY8</accession>